<dbReference type="Pfam" id="PF20009">
    <property type="entry name" value="GEVED"/>
    <property type="match status" value="1"/>
</dbReference>
<organism evidence="3 4">
    <name type="scientific">Actinophytocola xinjiangensis</name>
    <dbReference type="NCBI Taxonomy" id="485602"/>
    <lineage>
        <taxon>Bacteria</taxon>
        <taxon>Bacillati</taxon>
        <taxon>Actinomycetota</taxon>
        <taxon>Actinomycetes</taxon>
        <taxon>Pseudonocardiales</taxon>
        <taxon>Pseudonocardiaceae</taxon>
    </lineage>
</organism>
<evidence type="ECO:0000256" key="1">
    <source>
        <dbReference type="SAM" id="MobiDB-lite"/>
    </source>
</evidence>
<name>A0A7Z1AXK9_9PSEU</name>
<dbReference type="InterPro" id="IPR045474">
    <property type="entry name" value="GEVED"/>
</dbReference>
<feature type="domain" description="GEVED" evidence="2">
    <location>
        <begin position="60"/>
        <end position="122"/>
    </location>
</feature>
<evidence type="ECO:0000313" key="3">
    <source>
        <dbReference type="EMBL" id="OLF10504.1"/>
    </source>
</evidence>
<dbReference type="AlphaFoldDB" id="A0A7Z1AXK9"/>
<feature type="region of interest" description="Disordered" evidence="1">
    <location>
        <begin position="110"/>
        <end position="149"/>
    </location>
</feature>
<dbReference type="Proteomes" id="UP000185696">
    <property type="component" value="Unassembled WGS sequence"/>
</dbReference>
<sequence>MLGATVNHEPDGLPTPGADRDDVTDRDDEDAVDSPVVIALGRQAHLPVTVTNTSDSDATLAGWIGLDHDGELTDDERRTAVVPASSGTSTVTLSFPEAQRTGETYARLRIMPTVDESPSPVGRTTTEPPPTSNRSCRGPAPWRPARPSR</sequence>
<dbReference type="OrthoDB" id="158862at2"/>
<accession>A0A7Z1AXK9</accession>
<proteinExistence type="predicted"/>
<gene>
    <name evidence="3" type="ORF">BLA60_15045</name>
</gene>
<evidence type="ECO:0000259" key="2">
    <source>
        <dbReference type="Pfam" id="PF20009"/>
    </source>
</evidence>
<evidence type="ECO:0000313" key="4">
    <source>
        <dbReference type="Proteomes" id="UP000185696"/>
    </source>
</evidence>
<feature type="region of interest" description="Disordered" evidence="1">
    <location>
        <begin position="1"/>
        <end position="33"/>
    </location>
</feature>
<comment type="caution">
    <text evidence="3">The sequence shown here is derived from an EMBL/GenBank/DDBJ whole genome shotgun (WGS) entry which is preliminary data.</text>
</comment>
<keyword evidence="4" id="KW-1185">Reference proteome</keyword>
<reference evidence="3 4" key="1">
    <citation type="submission" date="2016-12" db="EMBL/GenBank/DDBJ databases">
        <title>The draft genome sequence of Actinophytocola xinjiangensis.</title>
        <authorList>
            <person name="Wang W."/>
            <person name="Yuan L."/>
        </authorList>
    </citation>
    <scope>NUCLEOTIDE SEQUENCE [LARGE SCALE GENOMIC DNA]</scope>
    <source>
        <strain evidence="3 4">CGMCC 4.4663</strain>
    </source>
</reference>
<dbReference type="EMBL" id="MSIF01000006">
    <property type="protein sequence ID" value="OLF10504.1"/>
    <property type="molecule type" value="Genomic_DNA"/>
</dbReference>
<dbReference type="RefSeq" id="WP_075133493.1">
    <property type="nucleotide sequence ID" value="NZ_MSIF01000006.1"/>
</dbReference>
<protein>
    <recommendedName>
        <fullName evidence="2">GEVED domain-containing protein</fullName>
    </recommendedName>
</protein>